<sequence length="111" mass="12683">MKKIALSFLIVAGLVVAAIFSVHYFYNTQAEKIAKKTENYLIDKENKKKEDMKEIKGIRSKGGDYGILVRVIYKNNPNVHYFYKSYKGKITYDGKEDLSKAKEPGLKGRQG</sequence>
<accession>A0A0J6EJE7</accession>
<dbReference type="Proteomes" id="UP000036168">
    <property type="component" value="Unassembled WGS sequence"/>
</dbReference>
<gene>
    <name evidence="1" type="ORF">AB447_216500</name>
    <name evidence="2" type="ORF">P8828_09930</name>
</gene>
<comment type="caution">
    <text evidence="1">The sequence shown here is derived from an EMBL/GenBank/DDBJ whole genome shotgun (WGS) entry which is preliminary data.</text>
</comment>
<protein>
    <submittedName>
        <fullName evidence="2">DUF3139 domain-containing protein</fullName>
    </submittedName>
</protein>
<dbReference type="Proteomes" id="UP001341297">
    <property type="component" value="Unassembled WGS sequence"/>
</dbReference>
<evidence type="ECO:0000313" key="3">
    <source>
        <dbReference type="Proteomes" id="UP000036168"/>
    </source>
</evidence>
<proteinExistence type="predicted"/>
<dbReference type="PATRIC" id="fig|1664069.3.peg.3968"/>
<evidence type="ECO:0000313" key="1">
    <source>
        <dbReference type="EMBL" id="KRT93944.1"/>
    </source>
</evidence>
<evidence type="ECO:0000313" key="4">
    <source>
        <dbReference type="Proteomes" id="UP001341297"/>
    </source>
</evidence>
<dbReference type="RefSeq" id="WP_048354187.1">
    <property type="nucleotide sequence ID" value="NZ_CP023481.1"/>
</dbReference>
<dbReference type="STRING" id="1664069.BGLY_1928"/>
<reference evidence="2 4" key="3">
    <citation type="submission" date="2023-03" db="EMBL/GenBank/DDBJ databases">
        <title>Agriculturally important microbes genome sequencing.</title>
        <authorList>
            <person name="Dunlap C."/>
        </authorList>
    </citation>
    <scope>NUCLEOTIDE SEQUENCE [LARGE SCALE GENOMIC DNA]</scope>
    <source>
        <strain evidence="2 4">CBP-3203</strain>
    </source>
</reference>
<dbReference type="InterPro" id="IPR021486">
    <property type="entry name" value="DUF3139"/>
</dbReference>
<accession>A0A0J6HGN7</accession>
<keyword evidence="4" id="KW-1185">Reference proteome</keyword>
<reference evidence="1 3" key="1">
    <citation type="journal article" date="2015" name="Int. J. Syst. Evol. Microbiol.">
        <title>Bacillus glycinifermentans sp. nov., isolated from fermented soybean paste.</title>
        <authorList>
            <person name="Kim S.J."/>
            <person name="Dunlap C.A."/>
            <person name="Kwon S.W."/>
            <person name="Rooney A.P."/>
        </authorList>
    </citation>
    <scope>NUCLEOTIDE SEQUENCE [LARGE SCALE GENOMIC DNA]</scope>
    <source>
        <strain evidence="1 3">GO-13</strain>
    </source>
</reference>
<dbReference type="EMBL" id="JARRTL010000009">
    <property type="protein sequence ID" value="MEC0485154.1"/>
    <property type="molecule type" value="Genomic_DNA"/>
</dbReference>
<reference evidence="1" key="2">
    <citation type="submission" date="2015-10" db="EMBL/GenBank/DDBJ databases">
        <authorList>
            <person name="Gilbert D.G."/>
        </authorList>
    </citation>
    <scope>NUCLEOTIDE SEQUENCE</scope>
    <source>
        <strain evidence="1">GO-13</strain>
    </source>
</reference>
<dbReference type="EMBL" id="LECW02000015">
    <property type="protein sequence ID" value="KRT93944.1"/>
    <property type="molecule type" value="Genomic_DNA"/>
</dbReference>
<dbReference type="Pfam" id="PF11337">
    <property type="entry name" value="DUF3139"/>
    <property type="match status" value="1"/>
</dbReference>
<organism evidence="1 3">
    <name type="scientific">Bacillus glycinifermentans</name>
    <dbReference type="NCBI Taxonomy" id="1664069"/>
    <lineage>
        <taxon>Bacteria</taxon>
        <taxon>Bacillati</taxon>
        <taxon>Bacillota</taxon>
        <taxon>Bacilli</taxon>
        <taxon>Bacillales</taxon>
        <taxon>Bacillaceae</taxon>
        <taxon>Bacillus</taxon>
    </lineage>
</organism>
<dbReference type="AlphaFoldDB" id="A0A0J6EJE7"/>
<name>A0A0J6EJE7_9BACI</name>
<evidence type="ECO:0000313" key="2">
    <source>
        <dbReference type="EMBL" id="MEC0485154.1"/>
    </source>
</evidence>